<gene>
    <name evidence="1" type="ORF">BN437_3759</name>
</gene>
<accession>A0A831ELS0</accession>
<dbReference type="Proteomes" id="UP000013111">
    <property type="component" value="Unassembled WGS sequence"/>
</dbReference>
<dbReference type="AlphaFoldDB" id="A0A831ELS0"/>
<dbReference type="EMBL" id="CAPB01000041">
    <property type="protein sequence ID" value="CCO95657.1"/>
    <property type="molecule type" value="Genomic_DNA"/>
</dbReference>
<evidence type="ECO:0000313" key="2">
    <source>
        <dbReference type="Proteomes" id="UP000013111"/>
    </source>
</evidence>
<comment type="caution">
    <text evidence="1">The sequence shown here is derived from an EMBL/GenBank/DDBJ whole genome shotgun (WGS) entry which is preliminary data.</text>
</comment>
<reference evidence="1 2" key="2">
    <citation type="submission" date="2013-04" db="EMBL/GenBank/DDBJ databases">
        <title>Comparative genomics of 12 strains of Erwinia amylovora identifies a pan-genome with a large conserved core and provides insights into host specificity.</title>
        <authorList>
            <person name="Mann R.A."/>
            <person name="Smits T.H.M."/>
            <person name="Buehlmann A."/>
            <person name="Blom J."/>
            <person name="Goesmann A."/>
            <person name="Frey J.E."/>
            <person name="Plummer K.M."/>
            <person name="Beer S.V."/>
            <person name="Luck J."/>
            <person name="Duffy B."/>
            <person name="Rodoni B."/>
        </authorList>
    </citation>
    <scope>NUCLEOTIDE SEQUENCE [LARGE SCALE GENOMIC DNA]</scope>
    <source>
        <strain evidence="2">CFBP 1232</strain>
    </source>
</reference>
<organism evidence="1 2">
    <name type="scientific">Erwinia amylovora NBRC 12687 = CFBP 1232</name>
    <dbReference type="NCBI Taxonomy" id="1219359"/>
    <lineage>
        <taxon>Bacteria</taxon>
        <taxon>Pseudomonadati</taxon>
        <taxon>Pseudomonadota</taxon>
        <taxon>Gammaproteobacteria</taxon>
        <taxon>Enterobacterales</taxon>
        <taxon>Erwiniaceae</taxon>
        <taxon>Erwinia</taxon>
    </lineage>
</organism>
<sequence length="60" mass="6742">MCRRSRFGQDESVLTSTGMYISHIEPLPETLPAGSLVMVPGVSDFSLWFKPRKHRRHAAG</sequence>
<evidence type="ECO:0000313" key="1">
    <source>
        <dbReference type="EMBL" id="CCO95657.1"/>
    </source>
</evidence>
<protein>
    <submittedName>
        <fullName evidence="1">Putative transcriptional regulator</fullName>
    </submittedName>
</protein>
<name>A0A831ELS0_ERWAM</name>
<reference evidence="1 2" key="1">
    <citation type="submission" date="2012-11" db="EMBL/GenBank/DDBJ databases">
        <authorList>
            <person name="Linke B."/>
        </authorList>
    </citation>
    <scope>NUCLEOTIDE SEQUENCE [LARGE SCALE GENOMIC DNA]</scope>
    <source>
        <strain evidence="2">CFBP 1232</strain>
    </source>
</reference>
<proteinExistence type="predicted"/>